<sequence>MGGKKKKPYKKVKYAGQKAAKKLNNDGGPSTAEPSPEVKSENNSLDKNIGDDNESQNINSEMLHALRSKNEEIDQSKDLIIATMLSWEKDLTEMVDVVECEVNGANQIVSPSRSVLDSLEKNSHEAREMQVCVKNVTSKCEYMERQISVAKYLLVIIRDQIETLKEKPLEEKDMGTQEMVASTESRVESCTLEHTAPLSSSDQESRPREQQLSRSDTSSFSSSKTEAENKTKGVADKALTESPQENPPELLRVLKAKDNEMTGSQDLIINTIKFWVKEMLERSEGVTKDAKVVRSFVANSCQILDTVSDCDPEKSEMKHYVKNISAKVKYIMAQDLLATTLIDLALNGISDLEGSENFRRRVLNETGSAASEEGTSASSSLTVGTQSSSENYLASAVKDISINDPKSDQNL</sequence>
<proteinExistence type="predicted"/>
<evidence type="ECO:0000256" key="1">
    <source>
        <dbReference type="SAM" id="MobiDB-lite"/>
    </source>
</evidence>
<name>A0AAN8ZWM1_HALRR</name>
<gene>
    <name evidence="2" type="ORF">SK128_027228</name>
</gene>
<feature type="region of interest" description="Disordered" evidence="1">
    <location>
        <begin position="1"/>
        <end position="56"/>
    </location>
</feature>
<feature type="compositionally biased region" description="Basic residues" evidence="1">
    <location>
        <begin position="1"/>
        <end position="13"/>
    </location>
</feature>
<feature type="region of interest" description="Disordered" evidence="1">
    <location>
        <begin position="168"/>
        <end position="248"/>
    </location>
</feature>
<keyword evidence="3" id="KW-1185">Reference proteome</keyword>
<protein>
    <submittedName>
        <fullName evidence="2">Uncharacterized protein</fullName>
    </submittedName>
</protein>
<feature type="region of interest" description="Disordered" evidence="1">
    <location>
        <begin position="366"/>
        <end position="387"/>
    </location>
</feature>
<evidence type="ECO:0000313" key="2">
    <source>
        <dbReference type="EMBL" id="KAK7066159.1"/>
    </source>
</evidence>
<feature type="compositionally biased region" description="Low complexity" evidence="1">
    <location>
        <begin position="213"/>
        <end position="223"/>
    </location>
</feature>
<feature type="non-terminal residue" evidence="2">
    <location>
        <position position="411"/>
    </location>
</feature>
<evidence type="ECO:0000313" key="3">
    <source>
        <dbReference type="Proteomes" id="UP001381693"/>
    </source>
</evidence>
<feature type="compositionally biased region" description="Basic and acidic residues" evidence="1">
    <location>
        <begin position="225"/>
        <end position="239"/>
    </location>
</feature>
<dbReference type="EMBL" id="JAXCGZ010019389">
    <property type="protein sequence ID" value="KAK7066159.1"/>
    <property type="molecule type" value="Genomic_DNA"/>
</dbReference>
<accession>A0AAN8ZWM1</accession>
<comment type="caution">
    <text evidence="2">The sequence shown here is derived from an EMBL/GenBank/DDBJ whole genome shotgun (WGS) entry which is preliminary data.</text>
</comment>
<organism evidence="2 3">
    <name type="scientific">Halocaridina rubra</name>
    <name type="common">Hawaiian red shrimp</name>
    <dbReference type="NCBI Taxonomy" id="373956"/>
    <lineage>
        <taxon>Eukaryota</taxon>
        <taxon>Metazoa</taxon>
        <taxon>Ecdysozoa</taxon>
        <taxon>Arthropoda</taxon>
        <taxon>Crustacea</taxon>
        <taxon>Multicrustacea</taxon>
        <taxon>Malacostraca</taxon>
        <taxon>Eumalacostraca</taxon>
        <taxon>Eucarida</taxon>
        <taxon>Decapoda</taxon>
        <taxon>Pleocyemata</taxon>
        <taxon>Caridea</taxon>
        <taxon>Atyoidea</taxon>
        <taxon>Atyidae</taxon>
        <taxon>Halocaridina</taxon>
    </lineage>
</organism>
<dbReference type="Proteomes" id="UP001381693">
    <property type="component" value="Unassembled WGS sequence"/>
</dbReference>
<reference evidence="2 3" key="1">
    <citation type="submission" date="2023-11" db="EMBL/GenBank/DDBJ databases">
        <title>Halocaridina rubra genome assembly.</title>
        <authorList>
            <person name="Smith C."/>
        </authorList>
    </citation>
    <scope>NUCLEOTIDE SEQUENCE [LARGE SCALE GENOMIC DNA]</scope>
    <source>
        <strain evidence="2">EP-1</strain>
        <tissue evidence="2">Whole</tissue>
    </source>
</reference>
<dbReference type="AlphaFoldDB" id="A0AAN8ZWM1"/>